<accession>A0A370DGV0</accession>
<reference evidence="2 3" key="1">
    <citation type="journal article" date="2018" name="ISME J.">
        <title>Endosymbiont genomes yield clues of tubeworm success.</title>
        <authorList>
            <person name="Li Y."/>
            <person name="Liles M.R."/>
            <person name="Halanych K.M."/>
        </authorList>
    </citation>
    <scope>NUCLEOTIDE SEQUENCE [LARGE SCALE GENOMIC DNA]</scope>
    <source>
        <strain evidence="2">A1464</strain>
    </source>
</reference>
<comment type="caution">
    <text evidence="2">The sequence shown here is derived from an EMBL/GenBank/DDBJ whole genome shotgun (WGS) entry which is preliminary data.</text>
</comment>
<protein>
    <submittedName>
        <fullName evidence="2">Uncharacterized protein</fullName>
    </submittedName>
</protein>
<evidence type="ECO:0000313" key="2">
    <source>
        <dbReference type="EMBL" id="RDH84101.1"/>
    </source>
</evidence>
<proteinExistence type="predicted"/>
<dbReference type="PROSITE" id="PS51257">
    <property type="entry name" value="PROKAR_LIPOPROTEIN"/>
    <property type="match status" value="1"/>
</dbReference>
<evidence type="ECO:0000256" key="1">
    <source>
        <dbReference type="SAM" id="SignalP"/>
    </source>
</evidence>
<gene>
    <name evidence="2" type="ORF">DIZ80_08185</name>
</gene>
<feature type="signal peptide" evidence="1">
    <location>
        <begin position="1"/>
        <end position="21"/>
    </location>
</feature>
<organism evidence="2 3">
    <name type="scientific">endosymbiont of Galathealinum brachiosum</name>
    <dbReference type="NCBI Taxonomy" id="2200906"/>
    <lineage>
        <taxon>Bacteria</taxon>
        <taxon>Pseudomonadati</taxon>
        <taxon>Pseudomonadota</taxon>
        <taxon>Gammaproteobacteria</taxon>
        <taxon>sulfur-oxidizing symbionts</taxon>
    </lineage>
</organism>
<dbReference type="AlphaFoldDB" id="A0A370DGV0"/>
<keyword evidence="3" id="KW-1185">Reference proteome</keyword>
<feature type="chain" id="PRO_5016909828" evidence="1">
    <location>
        <begin position="22"/>
        <end position="75"/>
    </location>
</feature>
<name>A0A370DGV0_9GAMM</name>
<keyword evidence="1" id="KW-0732">Signal</keyword>
<dbReference type="Proteomes" id="UP000254266">
    <property type="component" value="Unassembled WGS sequence"/>
</dbReference>
<sequence>MEKNKNIVMLGLFSISVFALSACSGEMSCEEIKVEYGEERDSISDNDGSIDDYDRIYKLYTKKFSDAKCPGAITN</sequence>
<dbReference type="EMBL" id="QFXC01000008">
    <property type="protein sequence ID" value="RDH84101.1"/>
    <property type="molecule type" value="Genomic_DNA"/>
</dbReference>
<evidence type="ECO:0000313" key="3">
    <source>
        <dbReference type="Proteomes" id="UP000254266"/>
    </source>
</evidence>